<dbReference type="PROSITE" id="PS50012">
    <property type="entry name" value="RCC1_3"/>
    <property type="match status" value="6"/>
</dbReference>
<dbReference type="InterPro" id="IPR009091">
    <property type="entry name" value="RCC1/BLIP-II"/>
</dbReference>
<dbReference type="PANTHER" id="PTHR22870:SF408">
    <property type="entry name" value="OS09G0560450 PROTEIN"/>
    <property type="match status" value="1"/>
</dbReference>
<proteinExistence type="predicted"/>
<dbReference type="Proteomes" id="UP000238916">
    <property type="component" value="Unassembled WGS sequence"/>
</dbReference>
<protein>
    <submittedName>
        <fullName evidence="3">RCC1 domain-containing protein, alpha-tubulin suppressor</fullName>
    </submittedName>
</protein>
<dbReference type="SUPFAM" id="SSF50985">
    <property type="entry name" value="RCC1/BLIP-II"/>
    <property type="match status" value="1"/>
</dbReference>
<evidence type="ECO:0000259" key="2">
    <source>
        <dbReference type="Pfam" id="PF25390"/>
    </source>
</evidence>
<dbReference type="InterPro" id="IPR051210">
    <property type="entry name" value="Ub_ligase/GEF_domain"/>
</dbReference>
<dbReference type="Pfam" id="PF25390">
    <property type="entry name" value="WD40_RLD"/>
    <property type="match status" value="1"/>
</dbReference>
<dbReference type="Pfam" id="PF13540">
    <property type="entry name" value="RCC1_2"/>
    <property type="match status" value="1"/>
</dbReference>
<dbReference type="InterPro" id="IPR058923">
    <property type="entry name" value="RCC1-like_dom"/>
</dbReference>
<gene>
    <name evidence="3" type="ORF">SBF1_4740006</name>
</gene>
<accession>A0A2U3LEQ7</accession>
<dbReference type="OrthoDB" id="1706091at2"/>
<dbReference type="PRINTS" id="PR00633">
    <property type="entry name" value="RCCNDNSATION"/>
</dbReference>
<dbReference type="PANTHER" id="PTHR22870">
    <property type="entry name" value="REGULATOR OF CHROMOSOME CONDENSATION"/>
    <property type="match status" value="1"/>
</dbReference>
<evidence type="ECO:0000313" key="4">
    <source>
        <dbReference type="Proteomes" id="UP000238916"/>
    </source>
</evidence>
<reference evidence="4" key="1">
    <citation type="submission" date="2018-02" db="EMBL/GenBank/DDBJ databases">
        <authorList>
            <person name="Hausmann B."/>
        </authorList>
    </citation>
    <scope>NUCLEOTIDE SEQUENCE [LARGE SCALE GENOMIC DNA]</scope>
    <source>
        <strain evidence="4">Peat soil MAG SbF1</strain>
    </source>
</reference>
<evidence type="ECO:0000313" key="3">
    <source>
        <dbReference type="EMBL" id="SPF50393.1"/>
    </source>
</evidence>
<dbReference type="InterPro" id="IPR007253">
    <property type="entry name" value="Cell_wall-bd_2"/>
</dbReference>
<name>A0A2U3LEQ7_9FIRM</name>
<dbReference type="EMBL" id="OMOF01000417">
    <property type="protein sequence ID" value="SPF50393.1"/>
    <property type="molecule type" value="Genomic_DNA"/>
</dbReference>
<dbReference type="InterPro" id="IPR000408">
    <property type="entry name" value="Reg_chr_condens"/>
</dbReference>
<evidence type="ECO:0000256" key="1">
    <source>
        <dbReference type="ARBA" id="ARBA00022737"/>
    </source>
</evidence>
<keyword evidence="1" id="KW-0677">Repeat</keyword>
<sequence>MLLQEFIGKFRISTEEELFSNRELLWGERTVRSKLLCVVVTTIMILFGTVVPVSAETVNETNATSRLAGQGHYQTSVAIAGAYNNNGDCNNVILTSGDSFPDALSASILSKKMNAPILLVGATVNASSDAFNYLYIHASRQRGTVYIVGGTGVIGPDFETKLASMMFTNIKRLGGIDRYDTNRLIVNEVNVPQGSSVFIASGENFPDALSIASYSGSKQYPTLLVGADYLPASTENYLLNEMPSTVYITGGASVVSQDLVNQVNALLPNAKVTRLAGDDRFGTNVAVLNEFSPSPETIYTASGDDFQDVLSGSALAAKTGNPIILVDNGLSTLPPAVEAYLKKLDNSGIQPNIISLGGTDVISDILFQQVENAFSDGGNNDSKDKSQINVNPRIAAGWDTAYYLDSSGHVWDWGGYGETSSGFTITSSPKLKSVSSTLPVQVTNLSDVVSIAGDNSGYALDSSGNVWAWGSNDSGQLGNGTTNDSSTPIKVSNLSNIVAIAAKDITNYALDGSGHVWTWGSNFYGQLGNGTSGGKDISTTPVQISKLTNIVAVAAGPVTGYALDSSGHVWAWGDGIYGELGNGTTTDLKGPVQVPNLPKIVAIDGGVDGYALDDYGYVWSWGENLDGSLGKGISSNLMITGPAKVSNLSNIVAIAAGGDTQYALDGSGHVWSWGHNYGGQLGNNTVKNNTTVPVQVSNLKNIVSIAGGFVTGYALDSSGHVWAWGEGNYGQFGNGTSSVDAFSITPVQVSNLPPK</sequence>
<dbReference type="Gene3D" id="3.40.50.12090">
    <property type="match status" value="2"/>
</dbReference>
<dbReference type="AlphaFoldDB" id="A0A2U3LEQ7"/>
<dbReference type="Pfam" id="PF04122">
    <property type="entry name" value="CW_binding_2"/>
    <property type="match status" value="3"/>
</dbReference>
<dbReference type="Gene3D" id="2.130.10.30">
    <property type="entry name" value="Regulator of chromosome condensation 1/beta-lactamase-inhibitor protein II"/>
    <property type="match status" value="2"/>
</dbReference>
<feature type="domain" description="RCC1-like" evidence="2">
    <location>
        <begin position="497"/>
        <end position="753"/>
    </location>
</feature>
<organism evidence="3 4">
    <name type="scientific">Candidatus Desulfosporosinus infrequens</name>
    <dbReference type="NCBI Taxonomy" id="2043169"/>
    <lineage>
        <taxon>Bacteria</taxon>
        <taxon>Bacillati</taxon>
        <taxon>Bacillota</taxon>
        <taxon>Clostridia</taxon>
        <taxon>Eubacteriales</taxon>
        <taxon>Desulfitobacteriaceae</taxon>
        <taxon>Desulfosporosinus</taxon>
    </lineage>
</organism>